<dbReference type="PANTHER" id="PTHR47723">
    <property type="entry name" value="OS05G0353850 PROTEIN"/>
    <property type="match status" value="1"/>
</dbReference>
<protein>
    <recommendedName>
        <fullName evidence="1">RNase H type-1 domain-containing protein</fullName>
    </recommendedName>
</protein>
<dbReference type="InterPro" id="IPR036397">
    <property type="entry name" value="RNaseH_sf"/>
</dbReference>
<dbReference type="Gene3D" id="3.30.420.10">
    <property type="entry name" value="Ribonuclease H-like superfamily/Ribonuclease H"/>
    <property type="match status" value="1"/>
</dbReference>
<dbReference type="Proteomes" id="UP001642360">
    <property type="component" value="Unassembled WGS sequence"/>
</dbReference>
<reference evidence="2 3" key="1">
    <citation type="submission" date="2024-02" db="EMBL/GenBank/DDBJ databases">
        <authorList>
            <person name="Vignale AGUSTIN F."/>
            <person name="Sosa J E."/>
            <person name="Modenutti C."/>
        </authorList>
    </citation>
    <scope>NUCLEOTIDE SEQUENCE [LARGE SCALE GENOMIC DNA]</scope>
</reference>
<organism evidence="2 3">
    <name type="scientific">Ilex paraguariensis</name>
    <name type="common">yerba mate</name>
    <dbReference type="NCBI Taxonomy" id="185542"/>
    <lineage>
        <taxon>Eukaryota</taxon>
        <taxon>Viridiplantae</taxon>
        <taxon>Streptophyta</taxon>
        <taxon>Embryophyta</taxon>
        <taxon>Tracheophyta</taxon>
        <taxon>Spermatophyta</taxon>
        <taxon>Magnoliopsida</taxon>
        <taxon>eudicotyledons</taxon>
        <taxon>Gunneridae</taxon>
        <taxon>Pentapetalae</taxon>
        <taxon>asterids</taxon>
        <taxon>campanulids</taxon>
        <taxon>Aquifoliales</taxon>
        <taxon>Aquifoliaceae</taxon>
        <taxon>Ilex</taxon>
    </lineage>
</organism>
<dbReference type="Pfam" id="PF13456">
    <property type="entry name" value="RVT_3"/>
    <property type="match status" value="1"/>
</dbReference>
<evidence type="ECO:0000259" key="1">
    <source>
        <dbReference type="Pfam" id="PF13456"/>
    </source>
</evidence>
<accession>A0ABC8SVA4</accession>
<evidence type="ECO:0000313" key="2">
    <source>
        <dbReference type="EMBL" id="CAK9159836.1"/>
    </source>
</evidence>
<dbReference type="InterPro" id="IPR053151">
    <property type="entry name" value="RNase_H-like"/>
</dbReference>
<name>A0ABC8SVA4_9AQUA</name>
<dbReference type="InterPro" id="IPR044730">
    <property type="entry name" value="RNase_H-like_dom_plant"/>
</dbReference>
<dbReference type="EMBL" id="CAUOFW020003414">
    <property type="protein sequence ID" value="CAK9159836.1"/>
    <property type="molecule type" value="Genomic_DNA"/>
</dbReference>
<dbReference type="InterPro" id="IPR012337">
    <property type="entry name" value="RNaseH-like_sf"/>
</dbReference>
<gene>
    <name evidence="2" type="ORF">ILEXP_LOCUS28547</name>
</gene>
<comment type="caution">
    <text evidence="2">The sequence shown here is derived from an EMBL/GenBank/DDBJ whole genome shotgun (WGS) entry which is preliminary data.</text>
</comment>
<dbReference type="CDD" id="cd06222">
    <property type="entry name" value="RNase_H_like"/>
    <property type="match status" value="1"/>
</dbReference>
<dbReference type="InterPro" id="IPR002156">
    <property type="entry name" value="RNaseH_domain"/>
</dbReference>
<keyword evidence="3" id="KW-1185">Reference proteome</keyword>
<feature type="domain" description="RNase H type-1" evidence="1">
    <location>
        <begin position="145"/>
        <end position="198"/>
    </location>
</feature>
<sequence length="250" mass="28521">MDFPNLAELFINDVWQLGDIQQLLDPHLLQEVISTDIILTTKEDMLVWKHTSNGHFTVKSAWNLARSRCMPNLHAKAIWSQCSPPSSQLVFNAKPKVMDSAQGRSLLQSLNVVSSAALSVQVKWIRWELPSPGLLKLNIDGASKDSQILVDMIKQKHIQSWKFWTLATRIFYLLSHFEIRMQHIYREGKAVADSLANKGVMDQVGHTYVSSDSQPLPTRLLLLQDLRQLKSPRKKISIFKTPHGNLRESF</sequence>
<proteinExistence type="predicted"/>
<evidence type="ECO:0000313" key="3">
    <source>
        <dbReference type="Proteomes" id="UP001642360"/>
    </source>
</evidence>
<dbReference type="AlphaFoldDB" id="A0ABC8SVA4"/>
<dbReference type="PANTHER" id="PTHR47723:SF19">
    <property type="entry name" value="POLYNUCLEOTIDYL TRANSFERASE, RIBONUCLEASE H-LIKE SUPERFAMILY PROTEIN"/>
    <property type="match status" value="1"/>
</dbReference>
<dbReference type="SUPFAM" id="SSF53098">
    <property type="entry name" value="Ribonuclease H-like"/>
    <property type="match status" value="1"/>
</dbReference>